<dbReference type="EMBL" id="FNYY01000004">
    <property type="protein sequence ID" value="SEJ20798.1"/>
    <property type="molecule type" value="Genomic_DNA"/>
</dbReference>
<sequence>MAHHIEILAGPGLAQTRWRGPESSNRLDCETGVLLRAMLAPVFQQATSWGNLSRKLARKGFGLGFHQGRLVLTDMDSGERICSCKYLGHPLRALSLRLGRAKVLASHDGRGRGVLLA</sequence>
<accession>A0A975ZMS8</accession>
<organism evidence="1 2">
    <name type="scientific">Marinovum algicola</name>
    <dbReference type="NCBI Taxonomy" id="42444"/>
    <lineage>
        <taxon>Bacteria</taxon>
        <taxon>Pseudomonadati</taxon>
        <taxon>Pseudomonadota</taxon>
        <taxon>Alphaproteobacteria</taxon>
        <taxon>Rhodobacterales</taxon>
        <taxon>Roseobacteraceae</taxon>
        <taxon>Marinovum</taxon>
    </lineage>
</organism>
<comment type="caution">
    <text evidence="1">The sequence shown here is derived from an EMBL/GenBank/DDBJ whole genome shotgun (WGS) entry which is preliminary data.</text>
</comment>
<evidence type="ECO:0000313" key="2">
    <source>
        <dbReference type="Proteomes" id="UP000182932"/>
    </source>
</evidence>
<dbReference type="RefSeq" id="WP_139211255.1">
    <property type="nucleotide sequence ID" value="NZ_FNYY01000004.1"/>
</dbReference>
<dbReference type="GeneID" id="80817745"/>
<protein>
    <submittedName>
        <fullName evidence="1">Uncharacterized protein</fullName>
    </submittedName>
</protein>
<keyword evidence="2" id="KW-1185">Reference proteome</keyword>
<reference evidence="1 2" key="1">
    <citation type="submission" date="2016-10" db="EMBL/GenBank/DDBJ databases">
        <authorList>
            <person name="Varghese N."/>
            <person name="Submissions S."/>
        </authorList>
    </citation>
    <scope>NUCLEOTIDE SEQUENCE [LARGE SCALE GENOMIC DNA]</scope>
    <source>
        <strain evidence="1 2">FF3</strain>
    </source>
</reference>
<evidence type="ECO:0000313" key="1">
    <source>
        <dbReference type="EMBL" id="SEJ20798.1"/>
    </source>
</evidence>
<name>A0A975ZMS8_9RHOB</name>
<gene>
    <name evidence="1" type="ORF">SAMN04487940_10455</name>
</gene>
<dbReference type="Proteomes" id="UP000182932">
    <property type="component" value="Unassembled WGS sequence"/>
</dbReference>
<proteinExistence type="predicted"/>
<dbReference type="AlphaFoldDB" id="A0A975ZMS8"/>